<proteinExistence type="predicted"/>
<sequence>MPAEIKQKNCRVVRLNERGSCRHINGPLSNCAFYSTLAYGTGKPARKGQKLKVRLRESRRMSVSQEPAGKAAQNYVPLATFRRRQQKNDEEEVIMVSGATPWRESLIRLIALRLRYRRACLNPSVSAAFLTSMLSEIEDAERDMARLEEKDVHR</sequence>
<accession>A0AAN2K667</accession>
<organism evidence="1 2">
    <name type="scientific">Enterobacter agglomerans</name>
    <name type="common">Erwinia herbicola</name>
    <name type="synonym">Pantoea agglomerans</name>
    <dbReference type="NCBI Taxonomy" id="549"/>
    <lineage>
        <taxon>Bacteria</taxon>
        <taxon>Pseudomonadati</taxon>
        <taxon>Pseudomonadota</taxon>
        <taxon>Gammaproteobacteria</taxon>
        <taxon>Enterobacterales</taxon>
        <taxon>Erwiniaceae</taxon>
        <taxon>Pantoea</taxon>
        <taxon>Pantoea agglomerans group</taxon>
    </lineage>
</organism>
<gene>
    <name evidence="1" type="ORF">DAPPPG734_18720</name>
</gene>
<reference evidence="1" key="1">
    <citation type="submission" date="2022-05" db="EMBL/GenBank/DDBJ databases">
        <authorList>
            <person name="Pothier F. J."/>
        </authorList>
    </citation>
    <scope>NUCLEOTIDE SEQUENCE</scope>
    <source>
        <strain evidence="1">DAPP-PG734</strain>
    </source>
</reference>
<dbReference type="Proteomes" id="UP001158961">
    <property type="component" value="Chromosome"/>
</dbReference>
<evidence type="ECO:0000313" key="2">
    <source>
        <dbReference type="Proteomes" id="UP001158961"/>
    </source>
</evidence>
<evidence type="ECO:0000313" key="1">
    <source>
        <dbReference type="EMBL" id="CAH6335917.1"/>
    </source>
</evidence>
<name>A0AAN2K667_ENTAG</name>
<dbReference type="EMBL" id="OW970315">
    <property type="protein sequence ID" value="CAH6335917.1"/>
    <property type="molecule type" value="Genomic_DNA"/>
</dbReference>
<dbReference type="AlphaFoldDB" id="A0AAN2K667"/>
<protein>
    <submittedName>
        <fullName evidence="1">Uncharacterized protein</fullName>
    </submittedName>
</protein>